<organism evidence="1">
    <name type="scientific">bioreactor metagenome</name>
    <dbReference type="NCBI Taxonomy" id="1076179"/>
    <lineage>
        <taxon>unclassified sequences</taxon>
        <taxon>metagenomes</taxon>
        <taxon>ecological metagenomes</taxon>
    </lineage>
</organism>
<dbReference type="AlphaFoldDB" id="A0A645J1U4"/>
<comment type="caution">
    <text evidence="1">The sequence shown here is derived from an EMBL/GenBank/DDBJ whole genome shotgun (WGS) entry which is preliminary data.</text>
</comment>
<dbReference type="EMBL" id="VSSQ01129206">
    <property type="protein sequence ID" value="MPN57561.1"/>
    <property type="molecule type" value="Genomic_DNA"/>
</dbReference>
<reference evidence="1" key="1">
    <citation type="submission" date="2019-08" db="EMBL/GenBank/DDBJ databases">
        <authorList>
            <person name="Kucharzyk K."/>
            <person name="Murdoch R.W."/>
            <person name="Higgins S."/>
            <person name="Loffler F."/>
        </authorList>
    </citation>
    <scope>NUCLEOTIDE SEQUENCE</scope>
</reference>
<evidence type="ECO:0000313" key="1">
    <source>
        <dbReference type="EMBL" id="MPN57561.1"/>
    </source>
</evidence>
<name>A0A645J1U4_9ZZZZ</name>
<gene>
    <name evidence="1" type="ORF">SDC9_205255</name>
</gene>
<proteinExistence type="predicted"/>
<accession>A0A645J1U4</accession>
<sequence>MVLWKRGKKSAVRASWTEHLDSAFRQRHGMFHVSPREDARDAEGHRHDLFRLLGFPACQADRGIDHIHFPDVFRRQDRAVERRQSAVAVAEKADRRFRIAREDEFRGTEVIHGPFSHEAATEPHQGAGQLMLFEKDGKHFLGIAAFSAAPRVEDEQGIF</sequence>
<protein>
    <submittedName>
        <fullName evidence="1">Uncharacterized protein</fullName>
    </submittedName>
</protein>